<proteinExistence type="predicted"/>
<sequence>KDLKDDFRCARPSERRTWCVSMARVVFENIILPKKFFRNFKHTGSDIRSG</sequence>
<gene>
    <name evidence="1" type="ORF">FMOSSE_LOCUS15905</name>
</gene>
<protein>
    <submittedName>
        <fullName evidence="1">11200_t:CDS:1</fullName>
    </submittedName>
</protein>
<evidence type="ECO:0000313" key="1">
    <source>
        <dbReference type="EMBL" id="CAG8736273.1"/>
    </source>
</evidence>
<accession>A0A9N9NJQ5</accession>
<name>A0A9N9NJQ5_FUNMO</name>
<dbReference type="Proteomes" id="UP000789375">
    <property type="component" value="Unassembled WGS sequence"/>
</dbReference>
<feature type="non-terminal residue" evidence="1">
    <location>
        <position position="50"/>
    </location>
</feature>
<keyword evidence="2" id="KW-1185">Reference proteome</keyword>
<evidence type="ECO:0000313" key="2">
    <source>
        <dbReference type="Proteomes" id="UP000789375"/>
    </source>
</evidence>
<dbReference type="AlphaFoldDB" id="A0A9N9NJQ5"/>
<reference evidence="1" key="1">
    <citation type="submission" date="2021-06" db="EMBL/GenBank/DDBJ databases">
        <authorList>
            <person name="Kallberg Y."/>
            <person name="Tangrot J."/>
            <person name="Rosling A."/>
        </authorList>
    </citation>
    <scope>NUCLEOTIDE SEQUENCE</scope>
    <source>
        <strain evidence="1">87-6 pot B 2015</strain>
    </source>
</reference>
<feature type="non-terminal residue" evidence="1">
    <location>
        <position position="1"/>
    </location>
</feature>
<dbReference type="EMBL" id="CAJVPP010018735">
    <property type="protein sequence ID" value="CAG8736273.1"/>
    <property type="molecule type" value="Genomic_DNA"/>
</dbReference>
<organism evidence="1 2">
    <name type="scientific">Funneliformis mosseae</name>
    <name type="common">Endomycorrhizal fungus</name>
    <name type="synonym">Glomus mosseae</name>
    <dbReference type="NCBI Taxonomy" id="27381"/>
    <lineage>
        <taxon>Eukaryota</taxon>
        <taxon>Fungi</taxon>
        <taxon>Fungi incertae sedis</taxon>
        <taxon>Mucoromycota</taxon>
        <taxon>Glomeromycotina</taxon>
        <taxon>Glomeromycetes</taxon>
        <taxon>Glomerales</taxon>
        <taxon>Glomeraceae</taxon>
        <taxon>Funneliformis</taxon>
    </lineage>
</organism>
<comment type="caution">
    <text evidence="1">The sequence shown here is derived from an EMBL/GenBank/DDBJ whole genome shotgun (WGS) entry which is preliminary data.</text>
</comment>